<reference evidence="2 3" key="1">
    <citation type="submission" date="2016-06" db="EMBL/GenBank/DDBJ databases">
        <authorList>
            <person name="Kjaerup R.B."/>
            <person name="Dalgaard T.S."/>
            <person name="Juul-Madsen H.R."/>
        </authorList>
    </citation>
    <scope>NUCLEOTIDE SEQUENCE [LARGE SCALE GENOMIC DNA]</scope>
</reference>
<evidence type="ECO:0000313" key="3">
    <source>
        <dbReference type="Proteomes" id="UP000215127"/>
    </source>
</evidence>
<name>A0A1X7RT89_ZYMT9</name>
<keyword evidence="3" id="KW-1185">Reference proteome</keyword>
<gene>
    <name evidence="2" type="ORF">ZT3D7_G5807</name>
</gene>
<evidence type="ECO:0000256" key="1">
    <source>
        <dbReference type="SAM" id="SignalP"/>
    </source>
</evidence>
<proteinExistence type="predicted"/>
<feature type="chain" id="PRO_5013321893" evidence="1">
    <location>
        <begin position="19"/>
        <end position="68"/>
    </location>
</feature>
<dbReference type="EMBL" id="LT853696">
    <property type="protein sequence ID" value="SMQ50654.1"/>
    <property type="molecule type" value="Genomic_DNA"/>
</dbReference>
<evidence type="ECO:0000313" key="2">
    <source>
        <dbReference type="EMBL" id="SMQ50654.1"/>
    </source>
</evidence>
<sequence length="68" mass="7379">MLFFKLSVIFSLASTALAVHEKHCTLPGGGGPGTCYIGGHYHPCPVKAQCTADDKPCGYDRHHQLYCK</sequence>
<dbReference type="Proteomes" id="UP000215127">
    <property type="component" value="Chromosome 5"/>
</dbReference>
<feature type="signal peptide" evidence="1">
    <location>
        <begin position="1"/>
        <end position="18"/>
    </location>
</feature>
<protein>
    <submittedName>
        <fullName evidence="2">Uncharacterized protein</fullName>
    </submittedName>
</protein>
<accession>A0A1X7RT89</accession>
<keyword evidence="1" id="KW-0732">Signal</keyword>
<dbReference type="AlphaFoldDB" id="A0A1X7RT89"/>
<organism evidence="2 3">
    <name type="scientific">Zymoseptoria tritici (strain ST99CH_3D7)</name>
    <dbReference type="NCBI Taxonomy" id="1276538"/>
    <lineage>
        <taxon>Eukaryota</taxon>
        <taxon>Fungi</taxon>
        <taxon>Dikarya</taxon>
        <taxon>Ascomycota</taxon>
        <taxon>Pezizomycotina</taxon>
        <taxon>Dothideomycetes</taxon>
        <taxon>Dothideomycetidae</taxon>
        <taxon>Mycosphaerellales</taxon>
        <taxon>Mycosphaerellaceae</taxon>
        <taxon>Zymoseptoria</taxon>
    </lineage>
</organism>